<feature type="transmembrane region" description="Helical" evidence="24">
    <location>
        <begin position="479"/>
        <end position="504"/>
    </location>
</feature>
<evidence type="ECO:0000256" key="20">
    <source>
        <dbReference type="ARBA" id="ARBA00079826"/>
    </source>
</evidence>
<gene>
    <name evidence="27" type="primary">rnf180b</name>
</gene>
<dbReference type="PROSITE" id="PS50089">
    <property type="entry name" value="ZF_RING_2"/>
    <property type="match status" value="1"/>
</dbReference>
<reference evidence="27" key="1">
    <citation type="submission" date="2025-08" db="UniProtKB">
        <authorList>
            <consortium name="RefSeq"/>
        </authorList>
    </citation>
    <scope>IDENTIFICATION</scope>
</reference>
<evidence type="ECO:0000256" key="3">
    <source>
        <dbReference type="ARBA" id="ARBA00004389"/>
    </source>
</evidence>
<dbReference type="GO" id="GO:0032436">
    <property type="term" value="P:positive regulation of proteasomal ubiquitin-dependent protein catabolic process"/>
    <property type="evidence" value="ECO:0007669"/>
    <property type="project" value="TreeGrafter"/>
</dbReference>
<evidence type="ECO:0000256" key="22">
    <source>
        <dbReference type="PROSITE-ProRule" id="PRU00175"/>
    </source>
</evidence>
<dbReference type="PANTHER" id="PTHR46717">
    <property type="entry name" value="E3 UBIQUITIN-PROTEIN LIGASE RNF180"/>
    <property type="match status" value="1"/>
</dbReference>
<dbReference type="GO" id="GO:0005789">
    <property type="term" value="C:endoplasmic reticulum membrane"/>
    <property type="evidence" value="ECO:0007669"/>
    <property type="project" value="UniProtKB-SubCell"/>
</dbReference>
<dbReference type="GeneID" id="115807158"/>
<keyword evidence="15 24" id="KW-0472">Membrane</keyword>
<accession>A0A6J2UUY6</accession>
<name>A0A6J2UUY6_CHACN</name>
<dbReference type="AlphaFoldDB" id="A0A6J2UUY6"/>
<feature type="region of interest" description="Disordered" evidence="23">
    <location>
        <begin position="200"/>
        <end position="255"/>
    </location>
</feature>
<evidence type="ECO:0000256" key="24">
    <source>
        <dbReference type="SAM" id="Phobius"/>
    </source>
</evidence>
<evidence type="ECO:0000256" key="4">
    <source>
        <dbReference type="ARBA" id="ARBA00004906"/>
    </source>
</evidence>
<feature type="region of interest" description="Disordered" evidence="23">
    <location>
        <begin position="285"/>
        <end position="316"/>
    </location>
</feature>
<comment type="pathway">
    <text evidence="4">Protein modification; protein ubiquitination.</text>
</comment>
<dbReference type="InterPro" id="IPR018957">
    <property type="entry name" value="Znf_C3HC4_RING-type"/>
</dbReference>
<evidence type="ECO:0000256" key="23">
    <source>
        <dbReference type="SAM" id="MobiDB-lite"/>
    </source>
</evidence>
<evidence type="ECO:0000256" key="5">
    <source>
        <dbReference type="ARBA" id="ARBA00012483"/>
    </source>
</evidence>
<keyword evidence="11" id="KW-0833">Ubl conjugation pathway</keyword>
<keyword evidence="26" id="KW-1185">Reference proteome</keyword>
<dbReference type="SUPFAM" id="SSF57850">
    <property type="entry name" value="RING/U-box"/>
    <property type="match status" value="1"/>
</dbReference>
<comment type="subcellular location">
    <subcellularLocation>
        <location evidence="3">Endoplasmic reticulum membrane</location>
        <topology evidence="3">Single-pass membrane protein</topology>
    </subcellularLocation>
    <subcellularLocation>
        <location evidence="2">Nucleus envelope</location>
    </subcellularLocation>
</comment>
<evidence type="ECO:0000256" key="15">
    <source>
        <dbReference type="ARBA" id="ARBA00023136"/>
    </source>
</evidence>
<keyword evidence="12" id="KW-0256">Endoplasmic reticulum</keyword>
<evidence type="ECO:0000256" key="13">
    <source>
        <dbReference type="ARBA" id="ARBA00022833"/>
    </source>
</evidence>
<feature type="compositionally biased region" description="Basic residues" evidence="23">
    <location>
        <begin position="301"/>
        <end position="316"/>
    </location>
</feature>
<dbReference type="GO" id="GO:0042415">
    <property type="term" value="P:norepinephrine metabolic process"/>
    <property type="evidence" value="ECO:0007669"/>
    <property type="project" value="TreeGrafter"/>
</dbReference>
<evidence type="ECO:0000256" key="18">
    <source>
        <dbReference type="ARBA" id="ARBA00062709"/>
    </source>
</evidence>
<evidence type="ECO:0000256" key="9">
    <source>
        <dbReference type="ARBA" id="ARBA00022723"/>
    </source>
</evidence>
<dbReference type="InterPro" id="IPR001841">
    <property type="entry name" value="Znf_RING"/>
</dbReference>
<keyword evidence="10 22" id="KW-0863">Zinc-finger</keyword>
<evidence type="ECO:0000256" key="11">
    <source>
        <dbReference type="ARBA" id="ARBA00022786"/>
    </source>
</evidence>
<evidence type="ECO:0000256" key="6">
    <source>
        <dbReference type="ARBA" id="ARBA00022553"/>
    </source>
</evidence>
<keyword evidence="7" id="KW-0808">Transferase</keyword>
<evidence type="ECO:0000256" key="10">
    <source>
        <dbReference type="ARBA" id="ARBA00022771"/>
    </source>
</evidence>
<keyword evidence="14 24" id="KW-1133">Transmembrane helix</keyword>
<dbReference type="PROSITE" id="PS00518">
    <property type="entry name" value="ZF_RING_1"/>
    <property type="match status" value="1"/>
</dbReference>
<dbReference type="PANTHER" id="PTHR46717:SF1">
    <property type="entry name" value="E3 UBIQUITIN-PROTEIN LIGASE RNF180"/>
    <property type="match status" value="1"/>
</dbReference>
<protein>
    <recommendedName>
        <fullName evidence="19">E3 ubiquitin-protein ligase RNF180</fullName>
        <ecNumber evidence="5">2.3.2.27</ecNumber>
    </recommendedName>
    <alternativeName>
        <fullName evidence="21">RING finger protein 180</fullName>
    </alternativeName>
    <alternativeName>
        <fullName evidence="20">RING-type E3 ubiquitin transferase RNF180</fullName>
    </alternativeName>
</protein>
<evidence type="ECO:0000256" key="21">
    <source>
        <dbReference type="ARBA" id="ARBA00080502"/>
    </source>
</evidence>
<evidence type="ECO:0000256" key="7">
    <source>
        <dbReference type="ARBA" id="ARBA00022679"/>
    </source>
</evidence>
<keyword evidence="9" id="KW-0479">Metal-binding</keyword>
<dbReference type="Gene3D" id="3.30.40.10">
    <property type="entry name" value="Zinc/RING finger domain, C3HC4 (zinc finger)"/>
    <property type="match status" value="1"/>
</dbReference>
<dbReference type="CDD" id="cd16554">
    <property type="entry name" value="RING-HC_RNF180"/>
    <property type="match status" value="1"/>
</dbReference>
<proteinExistence type="predicted"/>
<evidence type="ECO:0000256" key="17">
    <source>
        <dbReference type="ARBA" id="ARBA00058659"/>
    </source>
</evidence>
<evidence type="ECO:0000256" key="1">
    <source>
        <dbReference type="ARBA" id="ARBA00000900"/>
    </source>
</evidence>
<evidence type="ECO:0000313" key="27">
    <source>
        <dbReference type="RefSeq" id="XP_030623889.1"/>
    </source>
</evidence>
<dbReference type="Pfam" id="PF00097">
    <property type="entry name" value="zf-C3HC4"/>
    <property type="match status" value="1"/>
</dbReference>
<dbReference type="InterPro" id="IPR013083">
    <property type="entry name" value="Znf_RING/FYVE/PHD"/>
</dbReference>
<evidence type="ECO:0000256" key="8">
    <source>
        <dbReference type="ARBA" id="ARBA00022692"/>
    </source>
</evidence>
<dbReference type="GO" id="GO:0005635">
    <property type="term" value="C:nuclear envelope"/>
    <property type="evidence" value="ECO:0007669"/>
    <property type="project" value="UniProtKB-SubCell"/>
</dbReference>
<comment type="subunit">
    <text evidence="18">Interacts with ZIC2.</text>
</comment>
<dbReference type="OrthoDB" id="6105938at2759"/>
<dbReference type="FunFam" id="3.30.40.10:FF:000316">
    <property type="entry name" value="E3 ubiquitin-protein ligase RNF180"/>
    <property type="match status" value="1"/>
</dbReference>
<evidence type="ECO:0000256" key="19">
    <source>
        <dbReference type="ARBA" id="ARBA00067421"/>
    </source>
</evidence>
<evidence type="ECO:0000256" key="16">
    <source>
        <dbReference type="ARBA" id="ARBA00023242"/>
    </source>
</evidence>
<dbReference type="InParanoid" id="A0A6J2UUY6"/>
<keyword evidence="8 24" id="KW-0812">Transmembrane</keyword>
<feature type="domain" description="RING-type" evidence="25">
    <location>
        <begin position="347"/>
        <end position="389"/>
    </location>
</feature>
<comment type="catalytic activity">
    <reaction evidence="1">
        <text>S-ubiquitinyl-[E2 ubiquitin-conjugating enzyme]-L-cysteine + [acceptor protein]-L-lysine = [E2 ubiquitin-conjugating enzyme]-L-cysteine + N(6)-ubiquitinyl-[acceptor protein]-L-lysine.</text>
        <dbReference type="EC" id="2.3.2.27"/>
    </reaction>
</comment>
<dbReference type="GO" id="GO:0000209">
    <property type="term" value="P:protein polyubiquitination"/>
    <property type="evidence" value="ECO:0007669"/>
    <property type="project" value="InterPro"/>
</dbReference>
<comment type="function">
    <text evidence="17">E3 ubiquitin-protein ligase which promotes polyubiquitination and degradation by the proteasome pathway of ZIC2.</text>
</comment>
<dbReference type="RefSeq" id="XP_030623889.1">
    <property type="nucleotide sequence ID" value="XM_030768029.1"/>
</dbReference>
<dbReference type="InterPro" id="IPR045790">
    <property type="entry name" value="RNF180_C"/>
</dbReference>
<keyword evidence="6" id="KW-0597">Phosphoprotein</keyword>
<dbReference type="GO" id="GO:0061630">
    <property type="term" value="F:ubiquitin protein ligase activity"/>
    <property type="evidence" value="ECO:0007669"/>
    <property type="project" value="UniProtKB-EC"/>
</dbReference>
<dbReference type="GO" id="GO:0042428">
    <property type="term" value="P:serotonin metabolic process"/>
    <property type="evidence" value="ECO:0007669"/>
    <property type="project" value="TreeGrafter"/>
</dbReference>
<evidence type="ECO:0000256" key="14">
    <source>
        <dbReference type="ARBA" id="ARBA00022989"/>
    </source>
</evidence>
<dbReference type="InterPro" id="IPR033263">
    <property type="entry name" value="RNF180"/>
</dbReference>
<dbReference type="Proteomes" id="UP000504632">
    <property type="component" value="Chromosome 3"/>
</dbReference>
<dbReference type="GO" id="GO:0008270">
    <property type="term" value="F:zinc ion binding"/>
    <property type="evidence" value="ECO:0007669"/>
    <property type="project" value="UniProtKB-KW"/>
</dbReference>
<dbReference type="EC" id="2.3.2.27" evidence="5"/>
<dbReference type="CTD" id="793295"/>
<dbReference type="GO" id="GO:0031624">
    <property type="term" value="F:ubiquitin conjugating enzyme binding"/>
    <property type="evidence" value="ECO:0007669"/>
    <property type="project" value="TreeGrafter"/>
</dbReference>
<sequence length="505" mass="57889">MASFNALGMSGPVEIREEPTTLRCRKCRKCLIDSTSLLSIMNSGQAAAMCSVWHVNVDSLPDWILTAVDQVHWTAGKLNCQYCGARLGGFNFLNCSKCPCGHDTAVHLSKSRVDEDFRNSVHLAQPVRLRGHLDRLKSYELEDQQREPMGADISEDFSVDSPLVTSLHHTDEDLEVGSRQLPQTEALILPGPSLLTSFSQACPTEAEERSGGRASPVRYTDPDSGEQRGSEMPGPPESVGEEERLEPPAGDLQRREDEPVDFLSHGTRASVESSVELEDNAVRAVEESTFTSDQRPLTKRERNRLKSQRRKQRKRERWIQRQLEESEEGVKWSMTCSEDEEKEGYTCAVCLDVYFRPYMCNPCSHVFCEPCLRTLAKNRPGNTPCPLCRTIISQVLFQNELNQETRTYFPKEYLSRKQSYQSINYAKWPLPSCPKRFRIFWGYQRHDIPARRWHFAHTAFGFDNLDLLDMWGWPFESNLVIISIYSVHWLLASFVFCCFCYFFFC</sequence>
<feature type="compositionally biased region" description="Basic and acidic residues" evidence="23">
    <location>
        <begin position="241"/>
        <end position="255"/>
    </location>
</feature>
<dbReference type="Pfam" id="PF19332">
    <property type="entry name" value="RNF180_C"/>
    <property type="match status" value="1"/>
</dbReference>
<evidence type="ECO:0000256" key="2">
    <source>
        <dbReference type="ARBA" id="ARBA00004259"/>
    </source>
</evidence>
<keyword evidence="13" id="KW-0862">Zinc</keyword>
<evidence type="ECO:0000256" key="12">
    <source>
        <dbReference type="ARBA" id="ARBA00022824"/>
    </source>
</evidence>
<evidence type="ECO:0000259" key="25">
    <source>
        <dbReference type="PROSITE" id="PS50089"/>
    </source>
</evidence>
<evidence type="ECO:0000313" key="26">
    <source>
        <dbReference type="Proteomes" id="UP000504632"/>
    </source>
</evidence>
<dbReference type="SMART" id="SM00184">
    <property type="entry name" value="RING"/>
    <property type="match status" value="1"/>
</dbReference>
<organism evidence="26 27">
    <name type="scientific">Chanos chanos</name>
    <name type="common">Milkfish</name>
    <name type="synonym">Mugil chanos</name>
    <dbReference type="NCBI Taxonomy" id="29144"/>
    <lineage>
        <taxon>Eukaryota</taxon>
        <taxon>Metazoa</taxon>
        <taxon>Chordata</taxon>
        <taxon>Craniata</taxon>
        <taxon>Vertebrata</taxon>
        <taxon>Euteleostomi</taxon>
        <taxon>Actinopterygii</taxon>
        <taxon>Neopterygii</taxon>
        <taxon>Teleostei</taxon>
        <taxon>Ostariophysi</taxon>
        <taxon>Gonorynchiformes</taxon>
        <taxon>Chanidae</taxon>
        <taxon>Chanos</taxon>
    </lineage>
</organism>
<keyword evidence="16" id="KW-0539">Nucleus</keyword>
<dbReference type="InterPro" id="IPR017907">
    <property type="entry name" value="Znf_RING_CS"/>
</dbReference>